<keyword evidence="3" id="KW-1185">Reference proteome</keyword>
<evidence type="ECO:0000256" key="1">
    <source>
        <dbReference type="SAM" id="MobiDB-lite"/>
    </source>
</evidence>
<dbReference type="AlphaFoldDB" id="A0A875RVK9"/>
<name>A0A875RVK9_EENNA</name>
<feature type="compositionally biased region" description="Basic and acidic residues" evidence="1">
    <location>
        <begin position="248"/>
        <end position="275"/>
    </location>
</feature>
<dbReference type="EMBL" id="CP064812">
    <property type="protein sequence ID" value="QPG72991.1"/>
    <property type="molecule type" value="Genomic_DNA"/>
</dbReference>
<dbReference type="Proteomes" id="UP000662931">
    <property type="component" value="Chromosome 1"/>
</dbReference>
<dbReference type="GeneID" id="62193696"/>
<feature type="compositionally biased region" description="Basic and acidic residues" evidence="1">
    <location>
        <begin position="288"/>
        <end position="299"/>
    </location>
</feature>
<dbReference type="RefSeq" id="XP_038776556.1">
    <property type="nucleotide sequence ID" value="XM_038920628.1"/>
</dbReference>
<evidence type="ECO:0000313" key="2">
    <source>
        <dbReference type="EMBL" id="QPG72991.1"/>
    </source>
</evidence>
<organism evidence="2 3">
    <name type="scientific">Eeniella nana</name>
    <name type="common">Yeast</name>
    <name type="synonym">Brettanomyces nanus</name>
    <dbReference type="NCBI Taxonomy" id="13502"/>
    <lineage>
        <taxon>Eukaryota</taxon>
        <taxon>Fungi</taxon>
        <taxon>Dikarya</taxon>
        <taxon>Ascomycota</taxon>
        <taxon>Saccharomycotina</taxon>
        <taxon>Pichiomycetes</taxon>
        <taxon>Pichiales</taxon>
        <taxon>Pichiaceae</taxon>
        <taxon>Brettanomyces</taxon>
    </lineage>
</organism>
<feature type="region of interest" description="Disordered" evidence="1">
    <location>
        <begin position="542"/>
        <end position="579"/>
    </location>
</feature>
<feature type="compositionally biased region" description="Acidic residues" evidence="1">
    <location>
        <begin position="413"/>
        <end position="435"/>
    </location>
</feature>
<protein>
    <submittedName>
        <fullName evidence="2">Uncharacterized protein</fullName>
    </submittedName>
</protein>
<gene>
    <name evidence="2" type="ORF">FOA43_000295</name>
</gene>
<feature type="region of interest" description="Disordered" evidence="1">
    <location>
        <begin position="603"/>
        <end position="625"/>
    </location>
</feature>
<proteinExistence type="predicted"/>
<dbReference type="KEGG" id="bnn:FOA43_000295"/>
<feature type="region of interest" description="Disordered" evidence="1">
    <location>
        <begin position="406"/>
        <end position="436"/>
    </location>
</feature>
<feature type="region of interest" description="Disordered" evidence="1">
    <location>
        <begin position="248"/>
        <end position="328"/>
    </location>
</feature>
<dbReference type="OrthoDB" id="4021219at2759"/>
<evidence type="ECO:0000313" key="3">
    <source>
        <dbReference type="Proteomes" id="UP000662931"/>
    </source>
</evidence>
<feature type="compositionally biased region" description="Polar residues" evidence="1">
    <location>
        <begin position="554"/>
        <end position="568"/>
    </location>
</feature>
<accession>A0A875RVK9</accession>
<reference evidence="2" key="1">
    <citation type="submission" date="2020-10" db="EMBL/GenBank/DDBJ databases">
        <authorList>
            <person name="Roach M.J.R."/>
        </authorList>
    </citation>
    <scope>NUCLEOTIDE SEQUENCE</scope>
    <source>
        <strain evidence="2">CBS 1945</strain>
    </source>
</reference>
<feature type="compositionally biased region" description="Polar residues" evidence="1">
    <location>
        <begin position="605"/>
        <end position="625"/>
    </location>
</feature>
<sequence>MSTEVLPYTDPLLELLKDPNLNKEKEKTQELVEYIEEIKDSSLKSWCIESFEILRDLEKIEVKLNNWEFQTLDFNISVDSIMMNEKDVKRRKFNLELAKRVSKHCLDLHNLLGDLSVEIDELSSFSKRLSPIQKISDPGTILTELNLRVIRLQNILTDQISIHYSRARLVNMGISLEDLVHNSSKEEEFPSESSGINNATVKNYKQFVNNLLQQLNKCVSTNDTIGAMECIAIVNDVEKMFLTMKAQRQEETQRKIEDRERKQRQKETDQYELQRELTPPSSTGEEEEKLKNESHRMEPVLEESPATEGEASIDSDTDLNKEDSAEISFNVDERRKRRLNNDKMSVNLEDSVLHKTTLAEKLPFLMSAFDEAKAAELGLKEVVSHQYDDTKTVNKKSIPLVNKKAAHKSYLEEKEEENREEEGDYLDEESLEDSNEPTMNIPSYLPPLGKPSILNAFFQPKIMDPIYISTSQQTEVEQKAAQAKHSRYMRRLTGSAVKEKLLKYQQNEQLRDLSLSTDKLTSIEVGRGRVKETVKEIEQQLPTGALPPSPVRASDSQGNTIGVTTSGSEGDADVAEESVPTEIKPIRRALFIESLRPQTLRWGLGNQNQGEKLSDNNINIEDTVD</sequence>